<dbReference type="EMBL" id="JBDLNV010000003">
    <property type="protein sequence ID" value="MFM1723371.1"/>
    <property type="molecule type" value="Genomic_DNA"/>
</dbReference>
<proteinExistence type="predicted"/>
<dbReference type="Proteomes" id="UP001629745">
    <property type="component" value="Unassembled WGS sequence"/>
</dbReference>
<keyword evidence="2" id="KW-1185">Reference proteome</keyword>
<sequence>MAYKGSRTKTTAIWLAPEDEARVGRAIADAAPRAAWICSPPGPAGRHPVHLHRHVEQAFECGTVQAFLLLPFGAEPPGDVHPDADVEITPALTGRALVQLLRSRRVDDEWGQPEGHGSAFRSGRLAVRWSEPEVGPEGHRLLSEQADTVWAAVRSTTRPARLVGPDGRITAAGRIGQAAYDVVTTTGIPLTRGGPERCALA</sequence>
<protein>
    <submittedName>
        <fullName evidence="1">Uncharacterized protein</fullName>
    </submittedName>
</protein>
<comment type="caution">
    <text evidence="1">The sequence shown here is derived from an EMBL/GenBank/DDBJ whole genome shotgun (WGS) entry which is preliminary data.</text>
</comment>
<organism evidence="1 2">
    <name type="scientific">Rhodococcus parequi</name>
    <dbReference type="NCBI Taxonomy" id="3137122"/>
    <lineage>
        <taxon>Bacteria</taxon>
        <taxon>Bacillati</taxon>
        <taxon>Actinomycetota</taxon>
        <taxon>Actinomycetes</taxon>
        <taxon>Mycobacteriales</taxon>
        <taxon>Nocardiaceae</taxon>
        <taxon>Rhodococcus</taxon>
    </lineage>
</organism>
<gene>
    <name evidence="1" type="ORF">ABEU20_001937</name>
</gene>
<name>A0ABW9FF98_9NOCA</name>
<dbReference type="RefSeq" id="WP_420163949.1">
    <property type="nucleotide sequence ID" value="NZ_JBDLNV010000003.1"/>
</dbReference>
<accession>A0ABW9FF98</accession>
<evidence type="ECO:0000313" key="2">
    <source>
        <dbReference type="Proteomes" id="UP001629745"/>
    </source>
</evidence>
<evidence type="ECO:0000313" key="1">
    <source>
        <dbReference type="EMBL" id="MFM1723371.1"/>
    </source>
</evidence>
<reference evidence="1 2" key="1">
    <citation type="submission" date="2023-11" db="EMBL/GenBank/DDBJ databases">
        <authorList>
            <person name="Val-Calvo J."/>
            <person name="Scortti M."/>
            <person name="Vazquez-Boland J."/>
        </authorList>
    </citation>
    <scope>NUCLEOTIDE SEQUENCE [LARGE SCALE GENOMIC DNA]</scope>
    <source>
        <strain evidence="1 2">PAM 2766</strain>
    </source>
</reference>